<evidence type="ECO:0000313" key="3">
    <source>
        <dbReference type="Proteomes" id="UP000279384"/>
    </source>
</evidence>
<protein>
    <recommendedName>
        <fullName evidence="5">NIPSNAP protein</fullName>
    </recommendedName>
</protein>
<evidence type="ECO:0008006" key="5">
    <source>
        <dbReference type="Google" id="ProtNLM"/>
    </source>
</evidence>
<comment type="caution">
    <text evidence="2">The sequence shown here is derived from an EMBL/GenBank/DDBJ whole genome shotgun (WGS) entry which is preliminary data.</text>
</comment>
<evidence type="ECO:0000313" key="4">
    <source>
        <dbReference type="Proteomes" id="UP001221566"/>
    </source>
</evidence>
<sequence length="104" mass="11708">MLIARWSIEAKFGHKPEVIAEMQRWLRDIGSQAGWTPQRVRLLNGSIGAKESTILSEIEIADLAELDAAWHKLGTLPEHAAWSKALEPHVVSGTQRWEIFRVIG</sequence>
<dbReference type="RefSeq" id="WP_120812724.1">
    <property type="nucleotide sequence ID" value="NZ_JAQQKY010000011.1"/>
</dbReference>
<dbReference type="EMBL" id="RBID01000020">
    <property type="protein sequence ID" value="RKQ52929.1"/>
    <property type="molecule type" value="Genomic_DNA"/>
</dbReference>
<dbReference type="EMBL" id="JAQQKY010000011">
    <property type="protein sequence ID" value="MDC7692409.1"/>
    <property type="molecule type" value="Genomic_DNA"/>
</dbReference>
<reference evidence="2 3" key="1">
    <citation type="submission" date="2018-10" db="EMBL/GenBank/DDBJ databases">
        <title>Genomic Encyclopedia of Type Strains, Phase IV (KMG-IV): sequencing the most valuable type-strain genomes for metagenomic binning, comparative biology and taxonomic classification.</title>
        <authorList>
            <person name="Goeker M."/>
        </authorList>
    </citation>
    <scope>NUCLEOTIDE SEQUENCE [LARGE SCALE GENOMIC DNA]</scope>
    <source>
        <strain evidence="2 3">DSM 3303</strain>
    </source>
</reference>
<reference evidence="1 4" key="2">
    <citation type="submission" date="2023-01" db="EMBL/GenBank/DDBJ databases">
        <title>Novel species of the genus Vogesella isolated from rivers.</title>
        <authorList>
            <person name="Lu H."/>
        </authorList>
    </citation>
    <scope>NUCLEOTIDE SEQUENCE [LARGE SCALE GENOMIC DNA]</scope>
    <source>
        <strain evidence="1 4">SH7W</strain>
    </source>
</reference>
<keyword evidence="4" id="KW-1185">Reference proteome</keyword>
<dbReference type="AlphaFoldDB" id="A0A495AW16"/>
<organism evidence="2 3">
    <name type="scientific">Vogesella indigofera</name>
    <name type="common">Pseudomonas indigofera</name>
    <dbReference type="NCBI Taxonomy" id="45465"/>
    <lineage>
        <taxon>Bacteria</taxon>
        <taxon>Pseudomonadati</taxon>
        <taxon>Pseudomonadota</taxon>
        <taxon>Betaproteobacteria</taxon>
        <taxon>Neisseriales</taxon>
        <taxon>Chromobacteriaceae</taxon>
        <taxon>Vogesella</taxon>
    </lineage>
</organism>
<evidence type="ECO:0000313" key="2">
    <source>
        <dbReference type="EMBL" id="RKQ52929.1"/>
    </source>
</evidence>
<dbReference type="Proteomes" id="UP000279384">
    <property type="component" value="Unassembled WGS sequence"/>
</dbReference>
<dbReference type="Proteomes" id="UP001221566">
    <property type="component" value="Unassembled WGS sequence"/>
</dbReference>
<evidence type="ECO:0000313" key="1">
    <source>
        <dbReference type="EMBL" id="MDC7692409.1"/>
    </source>
</evidence>
<accession>A0A495AW16</accession>
<name>A0A495AW16_VOGIN</name>
<gene>
    <name evidence="2" type="ORF">C8E02_3399</name>
    <name evidence="1" type="ORF">PQU93_16710</name>
</gene>
<proteinExistence type="predicted"/>